<evidence type="ECO:0000256" key="1">
    <source>
        <dbReference type="SAM" id="SignalP"/>
    </source>
</evidence>
<gene>
    <name evidence="2" type="ORF">FJT64_015036</name>
</gene>
<evidence type="ECO:0000313" key="2">
    <source>
        <dbReference type="EMBL" id="KAF0314544.1"/>
    </source>
</evidence>
<protein>
    <submittedName>
        <fullName evidence="2">Uncharacterized protein</fullName>
    </submittedName>
</protein>
<proteinExistence type="predicted"/>
<keyword evidence="3" id="KW-1185">Reference proteome</keyword>
<reference evidence="2 3" key="1">
    <citation type="submission" date="2019-07" db="EMBL/GenBank/DDBJ databases">
        <title>Draft genome assembly of a fouling barnacle, Amphibalanus amphitrite (Darwin, 1854): The first reference genome for Thecostraca.</title>
        <authorList>
            <person name="Kim W."/>
        </authorList>
    </citation>
    <scope>NUCLEOTIDE SEQUENCE [LARGE SCALE GENOMIC DNA]</scope>
    <source>
        <strain evidence="2">SNU_AA5</strain>
        <tissue evidence="2">Soma without cirri and trophi</tissue>
    </source>
</reference>
<dbReference type="AlphaFoldDB" id="A0A6A4XES0"/>
<accession>A0A6A4XES0</accession>
<dbReference type="Proteomes" id="UP000440578">
    <property type="component" value="Unassembled WGS sequence"/>
</dbReference>
<evidence type="ECO:0000313" key="3">
    <source>
        <dbReference type="Proteomes" id="UP000440578"/>
    </source>
</evidence>
<feature type="chain" id="PRO_5025491804" evidence="1">
    <location>
        <begin position="30"/>
        <end position="115"/>
    </location>
</feature>
<sequence length="115" mass="11645">MAQTRPAASGGLCLALGAACLVVAAAAAALPELCPPPADAGAGAADELTPLCQTVRLERSGGLLTPVTCPTEGCRCHRQRPELRCVPFNTTVTQQRDGTETKTSVTVACVCAIPG</sequence>
<keyword evidence="1" id="KW-0732">Signal</keyword>
<dbReference type="EMBL" id="VIIS01000014">
    <property type="protein sequence ID" value="KAF0314544.1"/>
    <property type="molecule type" value="Genomic_DNA"/>
</dbReference>
<name>A0A6A4XES0_AMPAM</name>
<dbReference type="PROSITE" id="PS51257">
    <property type="entry name" value="PROKAR_LIPOPROTEIN"/>
    <property type="match status" value="1"/>
</dbReference>
<feature type="signal peptide" evidence="1">
    <location>
        <begin position="1"/>
        <end position="29"/>
    </location>
</feature>
<comment type="caution">
    <text evidence="2">The sequence shown here is derived from an EMBL/GenBank/DDBJ whole genome shotgun (WGS) entry which is preliminary data.</text>
</comment>
<organism evidence="2 3">
    <name type="scientific">Amphibalanus amphitrite</name>
    <name type="common">Striped barnacle</name>
    <name type="synonym">Balanus amphitrite</name>
    <dbReference type="NCBI Taxonomy" id="1232801"/>
    <lineage>
        <taxon>Eukaryota</taxon>
        <taxon>Metazoa</taxon>
        <taxon>Ecdysozoa</taxon>
        <taxon>Arthropoda</taxon>
        <taxon>Crustacea</taxon>
        <taxon>Multicrustacea</taxon>
        <taxon>Cirripedia</taxon>
        <taxon>Thoracica</taxon>
        <taxon>Thoracicalcarea</taxon>
        <taxon>Balanomorpha</taxon>
        <taxon>Balanoidea</taxon>
        <taxon>Balanidae</taxon>
        <taxon>Amphibalaninae</taxon>
        <taxon>Amphibalanus</taxon>
    </lineage>
</organism>